<reference evidence="2 3" key="1">
    <citation type="journal article" date="2014" name="PLoS ONE">
        <title>De novo Genome Assembly of the Fungal Plant Pathogen Pyrenophora semeniperda.</title>
        <authorList>
            <person name="Soliai M.M."/>
            <person name="Meyer S.E."/>
            <person name="Udall J.A."/>
            <person name="Elzinga D.E."/>
            <person name="Hermansen R.A."/>
            <person name="Bodily P.M."/>
            <person name="Hart A.A."/>
            <person name="Coleman C.E."/>
        </authorList>
    </citation>
    <scope>NUCLEOTIDE SEQUENCE [LARGE SCALE GENOMIC DNA]</scope>
    <source>
        <strain evidence="2 3">CCB06</strain>
        <tissue evidence="2">Mycelium</tissue>
    </source>
</reference>
<evidence type="ECO:0000313" key="2">
    <source>
        <dbReference type="EMBL" id="RMZ72587.1"/>
    </source>
</evidence>
<evidence type="ECO:0000256" key="1">
    <source>
        <dbReference type="SAM" id="MobiDB-lite"/>
    </source>
</evidence>
<dbReference type="AlphaFoldDB" id="A0A3M7MDN7"/>
<organism evidence="2 3">
    <name type="scientific">Pyrenophora seminiperda CCB06</name>
    <dbReference type="NCBI Taxonomy" id="1302712"/>
    <lineage>
        <taxon>Eukaryota</taxon>
        <taxon>Fungi</taxon>
        <taxon>Dikarya</taxon>
        <taxon>Ascomycota</taxon>
        <taxon>Pezizomycotina</taxon>
        <taxon>Dothideomycetes</taxon>
        <taxon>Pleosporomycetidae</taxon>
        <taxon>Pleosporales</taxon>
        <taxon>Pleosporineae</taxon>
        <taxon>Pleosporaceae</taxon>
        <taxon>Pyrenophora</taxon>
    </lineage>
</organism>
<dbReference type="OrthoDB" id="506431at2759"/>
<feature type="compositionally biased region" description="Polar residues" evidence="1">
    <location>
        <begin position="262"/>
        <end position="280"/>
    </location>
</feature>
<feature type="compositionally biased region" description="Low complexity" evidence="1">
    <location>
        <begin position="228"/>
        <end position="238"/>
    </location>
</feature>
<proteinExistence type="predicted"/>
<feature type="region of interest" description="Disordered" evidence="1">
    <location>
        <begin position="365"/>
        <end position="400"/>
    </location>
</feature>
<feature type="region of interest" description="Disordered" evidence="1">
    <location>
        <begin position="259"/>
        <end position="343"/>
    </location>
</feature>
<dbReference type="Proteomes" id="UP000265663">
    <property type="component" value="Unassembled WGS sequence"/>
</dbReference>
<sequence>MAWFMRGVQSAVFHYASCAPCTGYSDGRKRRKAAKTARKLREKLEIEQPDEYHHPEPTGTNVYWNEEITLGPGPPPRKARRTTTANTDSSRGLKTRGTQSPPMDKGGSSSDVDRGRDLRLSDETLGDDDTWNHKRYQREDEDLWGHDDPPIHLQPTVTGSSVGGAGYQMPRPGTSRSGSYYTARAPPVNELHPPVVSLPSPDPSDNRWMLQPPPKASVMAGKERASNRSRSGSGASSRVELSLGRQVSTRQLMYKLERGQTPDASSASPNGSYFNLTPAHSQRRDRCRTPQARPPSATSSSYRKRRDTTMSHNHAMMRTESASTHDSSEGASDTIVRGLTPTPGTAAIPDIKVVRARQNRPALSTVLSSNSGTNRSDENVLHLPEKPRPTHQRYPTVSTLPKSSDLASLSCLEDLVSPHALLQSRFVSAPLVEAKIRLPPSEEDVTTQSREWEEEDDDAEAIVRVPFDRDFGPSEKDPRFRWSVDF</sequence>
<accession>A0A3M7MDN7</accession>
<feature type="region of interest" description="Disordered" evidence="1">
    <location>
        <begin position="191"/>
        <end position="244"/>
    </location>
</feature>
<feature type="compositionally biased region" description="Basic and acidic residues" evidence="1">
    <location>
        <begin position="111"/>
        <end position="122"/>
    </location>
</feature>
<feature type="compositionally biased region" description="Basic residues" evidence="1">
    <location>
        <begin position="28"/>
        <end position="41"/>
    </location>
</feature>
<dbReference type="EMBL" id="KE747833">
    <property type="protein sequence ID" value="RMZ72587.1"/>
    <property type="molecule type" value="Genomic_DNA"/>
</dbReference>
<protein>
    <submittedName>
        <fullName evidence="2">Signal peptide-containing</fullName>
    </submittedName>
</protein>
<feature type="compositionally biased region" description="Polar residues" evidence="1">
    <location>
        <begin position="82"/>
        <end position="101"/>
    </location>
</feature>
<feature type="region of interest" description="Disordered" evidence="1">
    <location>
        <begin position="24"/>
        <end position="133"/>
    </location>
</feature>
<name>A0A3M7MDN7_9PLEO</name>
<gene>
    <name evidence="2" type="ORF">GMOD_00007595</name>
</gene>
<feature type="compositionally biased region" description="Basic and acidic residues" evidence="1">
    <location>
        <begin position="375"/>
        <end position="388"/>
    </location>
</feature>
<feature type="region of interest" description="Disordered" evidence="1">
    <location>
        <begin position="157"/>
        <end position="179"/>
    </location>
</feature>
<evidence type="ECO:0000313" key="3">
    <source>
        <dbReference type="Proteomes" id="UP000265663"/>
    </source>
</evidence>
<feature type="compositionally biased region" description="Polar residues" evidence="1">
    <location>
        <begin position="365"/>
        <end position="374"/>
    </location>
</feature>
<feature type="compositionally biased region" description="Basic and acidic residues" evidence="1">
    <location>
        <begin position="42"/>
        <end position="56"/>
    </location>
</feature>
<feature type="compositionally biased region" description="Polar residues" evidence="1">
    <location>
        <begin position="320"/>
        <end position="331"/>
    </location>
</feature>
<keyword evidence="3" id="KW-1185">Reference proteome</keyword>